<dbReference type="PANTHER" id="PTHR43343:SF3">
    <property type="entry name" value="PROTEASE DO-LIKE 8, CHLOROPLASTIC"/>
    <property type="match status" value="1"/>
</dbReference>
<keyword evidence="8" id="KW-1185">Reference proteome</keyword>
<dbReference type="InterPro" id="IPR051201">
    <property type="entry name" value="Chloro_Bact_Ser_Proteases"/>
</dbReference>
<dbReference type="EMBL" id="BAAAOG010000011">
    <property type="protein sequence ID" value="GAA1968997.1"/>
    <property type="molecule type" value="Genomic_DNA"/>
</dbReference>
<proteinExistence type="inferred from homology"/>
<keyword evidence="5" id="KW-0472">Membrane</keyword>
<dbReference type="InterPro" id="IPR009003">
    <property type="entry name" value="Peptidase_S1_PA"/>
</dbReference>
<evidence type="ECO:0000259" key="6">
    <source>
        <dbReference type="PROSITE" id="PS50106"/>
    </source>
</evidence>
<feature type="transmembrane region" description="Helical" evidence="5">
    <location>
        <begin position="37"/>
        <end position="59"/>
    </location>
</feature>
<keyword evidence="5" id="KW-1133">Transmembrane helix</keyword>
<evidence type="ECO:0000313" key="7">
    <source>
        <dbReference type="EMBL" id="GAA1968997.1"/>
    </source>
</evidence>
<gene>
    <name evidence="7" type="ORF">GCM10009776_35110</name>
</gene>
<comment type="similarity">
    <text evidence="1">Belongs to the peptidase S1C family.</text>
</comment>
<keyword evidence="2" id="KW-0645">Protease</keyword>
<dbReference type="PROSITE" id="PS50106">
    <property type="entry name" value="PDZ"/>
    <property type="match status" value="1"/>
</dbReference>
<dbReference type="Proteomes" id="UP001499933">
    <property type="component" value="Unassembled WGS sequence"/>
</dbReference>
<evidence type="ECO:0000256" key="4">
    <source>
        <dbReference type="SAM" id="MobiDB-lite"/>
    </source>
</evidence>
<dbReference type="InterPro" id="IPR043504">
    <property type="entry name" value="Peptidase_S1_PA_chymotrypsin"/>
</dbReference>
<dbReference type="InterPro" id="IPR036034">
    <property type="entry name" value="PDZ_sf"/>
</dbReference>
<comment type="caution">
    <text evidence="7">The sequence shown here is derived from an EMBL/GenBank/DDBJ whole genome shotgun (WGS) entry which is preliminary data.</text>
</comment>
<reference evidence="8" key="1">
    <citation type="journal article" date="2019" name="Int. J. Syst. Evol. Microbiol.">
        <title>The Global Catalogue of Microorganisms (GCM) 10K type strain sequencing project: providing services to taxonomists for standard genome sequencing and annotation.</title>
        <authorList>
            <consortium name="The Broad Institute Genomics Platform"/>
            <consortium name="The Broad Institute Genome Sequencing Center for Infectious Disease"/>
            <person name="Wu L."/>
            <person name="Ma J."/>
        </authorList>
    </citation>
    <scope>NUCLEOTIDE SEQUENCE [LARGE SCALE GENOMIC DNA]</scope>
    <source>
        <strain evidence="8">JCM 14901</strain>
    </source>
</reference>
<dbReference type="SMART" id="SM00228">
    <property type="entry name" value="PDZ"/>
    <property type="match status" value="1"/>
</dbReference>
<evidence type="ECO:0000256" key="3">
    <source>
        <dbReference type="ARBA" id="ARBA00022801"/>
    </source>
</evidence>
<organism evidence="7 8">
    <name type="scientific">Microbacterium deminutum</name>
    <dbReference type="NCBI Taxonomy" id="344164"/>
    <lineage>
        <taxon>Bacteria</taxon>
        <taxon>Bacillati</taxon>
        <taxon>Actinomycetota</taxon>
        <taxon>Actinomycetes</taxon>
        <taxon>Micrococcales</taxon>
        <taxon>Microbacteriaceae</taxon>
        <taxon>Microbacterium</taxon>
    </lineage>
</organism>
<dbReference type="SUPFAM" id="SSF50494">
    <property type="entry name" value="Trypsin-like serine proteases"/>
    <property type="match status" value="1"/>
</dbReference>
<dbReference type="Gene3D" id="2.30.42.10">
    <property type="match status" value="1"/>
</dbReference>
<name>A0ABP5CXN0_9MICO</name>
<dbReference type="Gene3D" id="2.40.10.10">
    <property type="entry name" value="Trypsin-like serine proteases"/>
    <property type="match status" value="2"/>
</dbReference>
<dbReference type="InterPro" id="IPR001940">
    <property type="entry name" value="Peptidase_S1C"/>
</dbReference>
<feature type="region of interest" description="Disordered" evidence="4">
    <location>
        <begin position="1"/>
        <end position="29"/>
    </location>
</feature>
<protein>
    <recommendedName>
        <fullName evidence="6">PDZ domain-containing protein</fullName>
    </recommendedName>
</protein>
<evidence type="ECO:0000313" key="8">
    <source>
        <dbReference type="Proteomes" id="UP001499933"/>
    </source>
</evidence>
<sequence>MDDPSVVPGRAEVPDSADTPQVRLAEPVRHSPSRNSWIGAAVGVVAAAVLGGLVGGLVVKAAVSETACDAVRVARDVLPSVVTVTAVGRDGSAGGTGTGEIIKSGGYILTNEHVIAAALDGGSLSVRYTDGSTSAASLVGADAATDLAVLKADDGADGRPLITQGSSTNLEIGQPVVALGAPLGLYSTVTKGIVSALGRSVTVPSGRPINHHLLDAIQTDASINPGNSGGPLVNCSGAFVGVNSAISTVPDAAGNTGGGSVGIGFAIPAAIAMPIAEQMIETGSAGHASLGIEARTVPAVGASPLRGVFVAGVEPGGPATQAGLQTGDVITEIDHATIRSVDDMVLTLLRKHAGDRVEVTFVRAGEVMNATVTLTTS</sequence>
<dbReference type="Pfam" id="PF13365">
    <property type="entry name" value="Trypsin_2"/>
    <property type="match status" value="1"/>
</dbReference>
<dbReference type="SUPFAM" id="SSF50156">
    <property type="entry name" value="PDZ domain-like"/>
    <property type="match status" value="1"/>
</dbReference>
<dbReference type="InterPro" id="IPR001478">
    <property type="entry name" value="PDZ"/>
</dbReference>
<dbReference type="Pfam" id="PF13180">
    <property type="entry name" value="PDZ_2"/>
    <property type="match status" value="1"/>
</dbReference>
<evidence type="ECO:0000256" key="1">
    <source>
        <dbReference type="ARBA" id="ARBA00010541"/>
    </source>
</evidence>
<evidence type="ECO:0000256" key="5">
    <source>
        <dbReference type="SAM" id="Phobius"/>
    </source>
</evidence>
<accession>A0ABP5CXN0</accession>
<dbReference type="PRINTS" id="PR00834">
    <property type="entry name" value="PROTEASES2C"/>
</dbReference>
<feature type="domain" description="PDZ" evidence="6">
    <location>
        <begin position="277"/>
        <end position="365"/>
    </location>
</feature>
<keyword evidence="5" id="KW-0812">Transmembrane</keyword>
<evidence type="ECO:0000256" key="2">
    <source>
        <dbReference type="ARBA" id="ARBA00022670"/>
    </source>
</evidence>
<keyword evidence="3" id="KW-0378">Hydrolase</keyword>
<dbReference type="PANTHER" id="PTHR43343">
    <property type="entry name" value="PEPTIDASE S12"/>
    <property type="match status" value="1"/>
</dbReference>